<dbReference type="Proteomes" id="UP000561045">
    <property type="component" value="Unassembled WGS sequence"/>
</dbReference>
<keyword evidence="1" id="KW-0812">Transmembrane</keyword>
<proteinExistence type="predicted"/>
<gene>
    <name evidence="2" type="ORF">GGR36_003021</name>
</gene>
<dbReference type="InterPro" id="IPR036927">
    <property type="entry name" value="Cyt_c_oxase-like_su1_sf"/>
</dbReference>
<feature type="transmembrane region" description="Helical" evidence="1">
    <location>
        <begin position="43"/>
        <end position="60"/>
    </location>
</feature>
<protein>
    <recommendedName>
        <fullName evidence="4">Cytochrome-c oxidase</fullName>
    </recommendedName>
</protein>
<sequence length="127" mass="13693">MNRSTQRWILLSLVYFVLAVGLGVGMAATHDFRLRPVHAHLNLLGWVSLALTGWVYSQFPQAAGTRAASAHFWLYNLSLPVMMAGLAALTLGMAAIEPLVAVSSVVMFAAILTFAINVFRHRGAAVA</sequence>
<dbReference type="Gene3D" id="1.20.210.10">
    <property type="entry name" value="Cytochrome c oxidase-like, subunit I domain"/>
    <property type="match status" value="1"/>
</dbReference>
<keyword evidence="3" id="KW-1185">Reference proteome</keyword>
<reference evidence="2 3" key="1">
    <citation type="submission" date="2020-08" db="EMBL/GenBank/DDBJ databases">
        <title>Genomic Encyclopedia of Type Strains, Phase IV (KMG-IV): sequencing the most valuable type-strain genomes for metagenomic binning, comparative biology and taxonomic classification.</title>
        <authorList>
            <person name="Goeker M."/>
        </authorList>
    </citation>
    <scope>NUCLEOTIDE SEQUENCE [LARGE SCALE GENOMIC DNA]</scope>
    <source>
        <strain evidence="2 3">DSM 106739</strain>
    </source>
</reference>
<feature type="transmembrane region" description="Helical" evidence="1">
    <location>
        <begin position="72"/>
        <end position="93"/>
    </location>
</feature>
<accession>A0A840BK89</accession>
<dbReference type="SUPFAM" id="SSF81442">
    <property type="entry name" value="Cytochrome c oxidase subunit I-like"/>
    <property type="match status" value="1"/>
</dbReference>
<evidence type="ECO:0000313" key="3">
    <source>
        <dbReference type="Proteomes" id="UP000561045"/>
    </source>
</evidence>
<keyword evidence="1" id="KW-0472">Membrane</keyword>
<dbReference type="RefSeq" id="WP_183635608.1">
    <property type="nucleotide sequence ID" value="NZ_BAABLE010000005.1"/>
</dbReference>
<comment type="caution">
    <text evidence="2">The sequence shown here is derived from an EMBL/GenBank/DDBJ whole genome shotgun (WGS) entry which is preliminary data.</text>
</comment>
<dbReference type="EMBL" id="JACIET010000002">
    <property type="protein sequence ID" value="MBB4013675.1"/>
    <property type="molecule type" value="Genomic_DNA"/>
</dbReference>
<evidence type="ECO:0000256" key="1">
    <source>
        <dbReference type="SAM" id="Phobius"/>
    </source>
</evidence>
<evidence type="ECO:0000313" key="2">
    <source>
        <dbReference type="EMBL" id="MBB4013675.1"/>
    </source>
</evidence>
<organism evidence="2 3">
    <name type="scientific">Niveibacterium umoris</name>
    <dbReference type="NCBI Taxonomy" id="1193620"/>
    <lineage>
        <taxon>Bacteria</taxon>
        <taxon>Pseudomonadati</taxon>
        <taxon>Pseudomonadota</taxon>
        <taxon>Betaproteobacteria</taxon>
        <taxon>Rhodocyclales</taxon>
        <taxon>Rhodocyclaceae</taxon>
        <taxon>Niveibacterium</taxon>
    </lineage>
</organism>
<evidence type="ECO:0008006" key="4">
    <source>
        <dbReference type="Google" id="ProtNLM"/>
    </source>
</evidence>
<dbReference type="AlphaFoldDB" id="A0A840BK89"/>
<keyword evidence="1" id="KW-1133">Transmembrane helix</keyword>
<name>A0A840BK89_9RHOO</name>
<feature type="transmembrane region" description="Helical" evidence="1">
    <location>
        <begin position="99"/>
        <end position="119"/>
    </location>
</feature>